<evidence type="ECO:0000256" key="6">
    <source>
        <dbReference type="ARBA" id="ARBA00023065"/>
    </source>
</evidence>
<dbReference type="Pfam" id="PF05405">
    <property type="entry name" value="Mt_ATP-synt_B"/>
    <property type="match status" value="1"/>
</dbReference>
<accession>A0A2P5HPI2</accession>
<evidence type="ECO:0000256" key="8">
    <source>
        <dbReference type="ARBA" id="ARBA00023136"/>
    </source>
</evidence>
<name>A0A2P5HPI2_DIAHE</name>
<dbReference type="PANTHER" id="PTHR12733">
    <property type="entry name" value="MITOCHONDRIAL ATP SYNTHASE B CHAIN"/>
    <property type="match status" value="1"/>
</dbReference>
<dbReference type="FunCoup" id="A0A2P5HPI2">
    <property type="interactions" value="477"/>
</dbReference>
<dbReference type="PANTHER" id="PTHR12733:SF3">
    <property type="entry name" value="ATP SYNTHASE F(0) COMPLEX SUBUNIT B1, MITOCHONDRIAL"/>
    <property type="match status" value="1"/>
</dbReference>
<dbReference type="OrthoDB" id="67388at2759"/>
<evidence type="ECO:0000256" key="1">
    <source>
        <dbReference type="ARBA" id="ARBA00007479"/>
    </source>
</evidence>
<comment type="subunit">
    <text evidence="9 10">F-type ATPases have 2 components, CF(1) - the catalytic core - and CF(0) - the membrane proton channel. In yeast, the dimeric form of ATP synthase consists of 17 polypeptides: alpha, beta, gamma, delta, epsilon, 4 (B), 5 (OSCP), 6 (A), 8, 9 (C), d, E (Tim11), f, g, h, i/j and k.</text>
</comment>
<comment type="similarity">
    <text evidence="1 10">Belongs to the eukaryotic ATPase B chain family.</text>
</comment>
<evidence type="ECO:0000313" key="11">
    <source>
        <dbReference type="EMBL" id="POS72125.1"/>
    </source>
</evidence>
<protein>
    <recommendedName>
        <fullName evidence="10">ATP synthase subunit 4</fullName>
    </recommendedName>
</protein>
<reference evidence="11" key="1">
    <citation type="submission" date="2017-09" db="EMBL/GenBank/DDBJ databases">
        <title>Polyketide synthases of a Diaporthe helianthi virulent isolate.</title>
        <authorList>
            <person name="Baroncelli R."/>
        </authorList>
    </citation>
    <scope>NUCLEOTIDE SEQUENCE [LARGE SCALE GENOMIC DNA]</scope>
    <source>
        <strain evidence="11">7/96</strain>
    </source>
</reference>
<keyword evidence="5 10" id="KW-0999">Mitochondrion inner membrane</keyword>
<dbReference type="Proteomes" id="UP000094444">
    <property type="component" value="Unassembled WGS sequence"/>
</dbReference>
<sequence length="250" mass="26980">MASRLARSAVGSARLRPSILPRSLPALASSPSAIHAANARYSSNVPAAEDPKKKAQSILDALPGNSLISKTAILSSAAGLSVYALSNEYYVVNEETIVAFCLLSVWGAVIKYAGPSYSEWAQGQSNKIAGILNAARSDHTQAVKDRIENVKQMEGVVDVTRSLFEVSKETARLEAEAYELEQKTALAAEAKAVLDSWVRYEGQVKQRQQKELADSIIAKVQKELENPKVLQQILAQSVADVEKIVSSKAQ</sequence>
<dbReference type="STRING" id="158607.A0A2P5HPI2"/>
<keyword evidence="4 10" id="KW-0375">Hydrogen ion transport</keyword>
<dbReference type="InParanoid" id="A0A2P5HPI2"/>
<evidence type="ECO:0000256" key="9">
    <source>
        <dbReference type="ARBA" id="ARBA00062152"/>
    </source>
</evidence>
<evidence type="ECO:0000313" key="12">
    <source>
        <dbReference type="Proteomes" id="UP000094444"/>
    </source>
</evidence>
<keyword evidence="8 10" id="KW-0472">Membrane</keyword>
<evidence type="ECO:0000256" key="7">
    <source>
        <dbReference type="ARBA" id="ARBA00023128"/>
    </source>
</evidence>
<evidence type="ECO:0000256" key="4">
    <source>
        <dbReference type="ARBA" id="ARBA00022781"/>
    </source>
</evidence>
<dbReference type="FunFam" id="1.20.5.2210:FF:000002">
    <property type="entry name" value="ATP synthase subunit 4 mitochondrial"/>
    <property type="match status" value="1"/>
</dbReference>
<comment type="subcellular location">
    <subcellularLocation>
        <location evidence="10">Mitochondrion</location>
    </subcellularLocation>
    <subcellularLocation>
        <location evidence="10">Mitochondrion inner membrane</location>
    </subcellularLocation>
</comment>
<evidence type="ECO:0000256" key="3">
    <source>
        <dbReference type="ARBA" id="ARBA00022547"/>
    </source>
</evidence>
<dbReference type="AlphaFoldDB" id="A0A2P5HPI2"/>
<gene>
    <name evidence="11" type="ORF">DHEL01_v209480</name>
</gene>
<dbReference type="InterPro" id="IPR013837">
    <property type="entry name" value="ATP_synth_F0_suB"/>
</dbReference>
<dbReference type="GO" id="GO:0005743">
    <property type="term" value="C:mitochondrial inner membrane"/>
    <property type="evidence" value="ECO:0007669"/>
    <property type="project" value="UniProtKB-SubCell"/>
</dbReference>
<dbReference type="InterPro" id="IPR008688">
    <property type="entry name" value="ATP_synth_Bsub_B/MI25"/>
</dbReference>
<dbReference type="EMBL" id="MAVT02001076">
    <property type="protein sequence ID" value="POS72125.1"/>
    <property type="molecule type" value="Genomic_DNA"/>
</dbReference>
<keyword evidence="3 10" id="KW-0138">CF(0)</keyword>
<keyword evidence="12" id="KW-1185">Reference proteome</keyword>
<keyword evidence="7 10" id="KW-0496">Mitochondrion</keyword>
<proteinExistence type="inferred from homology"/>
<comment type="function">
    <text evidence="10">Subunit b, of the mitochondrial membrane ATP synthase complex (F(1)F(0) ATP synthase or Complex V) that produces ATP from ADP in the presence of a proton gradient across the membrane which is generated by electron transport complexes of the respiratory chain. ATP synthase complex consist of a soluble F(1) head domain - the catalytic core - and a membrane F(1) domain - the membrane proton channel. These two domains are linked by a central stalk rotating inside the F(1) region and a stationary peripheral stalk. During catalysis, ATP synthesis in the catalytic domain of F(1) is coupled via a rotary mechanism of the central stalk subunits to proton translocation. In vivo, can only synthesize ATP although its ATP hydrolase activity can be activated artificially in vitro. Part of the complex F(0) domain. Part of the complex F(0) domain and the peripheric stalk, which acts as a stator to hold the catalytic alpha(3)beta(3) subcomplex and subunit a/ATP6 static relative to the rotary elements.</text>
</comment>
<dbReference type="SUPFAM" id="SSF161060">
    <property type="entry name" value="ATP synthase B chain-like"/>
    <property type="match status" value="1"/>
</dbReference>
<dbReference type="Gene3D" id="1.20.5.2210">
    <property type="match status" value="1"/>
</dbReference>
<evidence type="ECO:0000256" key="5">
    <source>
        <dbReference type="ARBA" id="ARBA00022792"/>
    </source>
</evidence>
<evidence type="ECO:0000256" key="10">
    <source>
        <dbReference type="RuleBase" id="RU368017"/>
    </source>
</evidence>
<dbReference type="GO" id="GO:0045259">
    <property type="term" value="C:proton-transporting ATP synthase complex"/>
    <property type="evidence" value="ECO:0007669"/>
    <property type="project" value="UniProtKB-KW"/>
</dbReference>
<comment type="caution">
    <text evidence="11">The sequence shown here is derived from an EMBL/GenBank/DDBJ whole genome shotgun (WGS) entry which is preliminary data.</text>
</comment>
<organism evidence="11 12">
    <name type="scientific">Diaporthe helianthi</name>
    <dbReference type="NCBI Taxonomy" id="158607"/>
    <lineage>
        <taxon>Eukaryota</taxon>
        <taxon>Fungi</taxon>
        <taxon>Dikarya</taxon>
        <taxon>Ascomycota</taxon>
        <taxon>Pezizomycotina</taxon>
        <taxon>Sordariomycetes</taxon>
        <taxon>Sordariomycetidae</taxon>
        <taxon>Diaporthales</taxon>
        <taxon>Diaporthaceae</taxon>
        <taxon>Diaporthe</taxon>
    </lineage>
</organism>
<evidence type="ECO:0000256" key="2">
    <source>
        <dbReference type="ARBA" id="ARBA00022448"/>
    </source>
</evidence>
<dbReference type="GO" id="GO:0046933">
    <property type="term" value="F:proton-transporting ATP synthase activity, rotational mechanism"/>
    <property type="evidence" value="ECO:0007669"/>
    <property type="project" value="TreeGrafter"/>
</dbReference>
<keyword evidence="2 10" id="KW-0813">Transport</keyword>
<keyword evidence="6 10" id="KW-0406">Ion transport</keyword>